<dbReference type="Pfam" id="PF01899">
    <property type="entry name" value="MNHE"/>
    <property type="match status" value="1"/>
</dbReference>
<evidence type="ECO:0000256" key="2">
    <source>
        <dbReference type="ARBA" id="ARBA00006228"/>
    </source>
</evidence>
<reference evidence="7 8" key="1">
    <citation type="submission" date="2020-10" db="EMBL/GenBank/DDBJ databases">
        <title>Trueperella pecoris sp. nov. isolated from bovine and porcine specimens.</title>
        <authorList>
            <person name="Schoenecker L."/>
            <person name="Schnydrig P."/>
            <person name="Brodard I."/>
            <person name="Thomann A."/>
            <person name="Hemphill A."/>
            <person name="Rodriguez-Campos S."/>
            <person name="Perreten V."/>
            <person name="Jores J."/>
            <person name="Kittl S."/>
        </authorList>
    </citation>
    <scope>NUCLEOTIDE SEQUENCE [LARGE SCALE GENOMIC DNA]</scope>
    <source>
        <strain evidence="7 8">15A0121</strain>
    </source>
</reference>
<evidence type="ECO:0000256" key="3">
    <source>
        <dbReference type="ARBA" id="ARBA00022475"/>
    </source>
</evidence>
<protein>
    <submittedName>
        <fullName evidence="7">Na+/H+ antiporter subunit E</fullName>
    </submittedName>
</protein>
<comment type="subcellular location">
    <subcellularLocation>
        <location evidence="1">Cell membrane</location>
        <topology evidence="1">Multi-pass membrane protein</topology>
    </subcellularLocation>
</comment>
<keyword evidence="3" id="KW-1003">Cell membrane</keyword>
<evidence type="ECO:0000256" key="1">
    <source>
        <dbReference type="ARBA" id="ARBA00004651"/>
    </source>
</evidence>
<dbReference type="AlphaFoldDB" id="A0A7M1QX59"/>
<accession>A0A8A5UG71</accession>
<evidence type="ECO:0000256" key="4">
    <source>
        <dbReference type="ARBA" id="ARBA00022692"/>
    </source>
</evidence>
<keyword evidence="8" id="KW-1185">Reference proteome</keyword>
<organism evidence="7 8">
    <name type="scientific">Trueperella pecoris</name>
    <dbReference type="NCBI Taxonomy" id="2733571"/>
    <lineage>
        <taxon>Bacteria</taxon>
        <taxon>Bacillati</taxon>
        <taxon>Actinomycetota</taxon>
        <taxon>Actinomycetes</taxon>
        <taxon>Actinomycetales</taxon>
        <taxon>Actinomycetaceae</taxon>
        <taxon>Trueperella</taxon>
    </lineage>
</organism>
<dbReference type="Proteomes" id="UP000595053">
    <property type="component" value="Chromosome"/>
</dbReference>
<dbReference type="PANTHER" id="PTHR34584:SF1">
    <property type="entry name" value="NA(+)_H(+) ANTIPORTER SUBUNIT E1"/>
    <property type="match status" value="1"/>
</dbReference>
<dbReference type="GO" id="GO:0008324">
    <property type="term" value="F:monoatomic cation transmembrane transporter activity"/>
    <property type="evidence" value="ECO:0007669"/>
    <property type="project" value="InterPro"/>
</dbReference>
<name>A0A7M1QX59_9ACTO</name>
<dbReference type="EMBL" id="CP063213">
    <property type="protein sequence ID" value="QOR46579.1"/>
    <property type="molecule type" value="Genomic_DNA"/>
</dbReference>
<gene>
    <name evidence="7" type="ORF">INS88_00955</name>
</gene>
<accession>A0A7M1QX59</accession>
<keyword evidence="6" id="KW-0472">Membrane</keyword>
<keyword evidence="5" id="KW-1133">Transmembrane helix</keyword>
<comment type="similarity">
    <text evidence="2">Belongs to the CPA3 antiporters (TC 2.A.63) subunit E family.</text>
</comment>
<evidence type="ECO:0000313" key="8">
    <source>
        <dbReference type="Proteomes" id="UP000595053"/>
    </source>
</evidence>
<evidence type="ECO:0000256" key="6">
    <source>
        <dbReference type="ARBA" id="ARBA00023136"/>
    </source>
</evidence>
<dbReference type="GO" id="GO:0005886">
    <property type="term" value="C:plasma membrane"/>
    <property type="evidence" value="ECO:0007669"/>
    <property type="project" value="UniProtKB-SubCell"/>
</dbReference>
<dbReference type="InterPro" id="IPR002758">
    <property type="entry name" value="Cation_antiport_E"/>
</dbReference>
<dbReference type="NCBIfam" id="NF006521">
    <property type="entry name" value="PRK08965.1-5"/>
    <property type="match status" value="1"/>
</dbReference>
<sequence length="268" mass="29060">MTASGTEARGAGKSAAGVVNTKSARAIRRASRRPGRFPHASVGMLAWLMLVWVLLWADPSTGTFLSGIIVALFVTTVAPFPYVPFDGRSRPIAVIHLMTHFLFDIVHSSFQMARFILSGRQPQAAIIRVHLRSHSDVYLAMISGMTALVPGSVVVEAHRVTGTLYVHVFDTHLAGGIEGIHRTVLELEERVLRAFASHDELVDAGYVPSSSRRAGRLPVPYAPATGAPREFGTAQSAAVVQAQHAKRDERQARTRRIAGNALQAEVEQ</sequence>
<keyword evidence="4" id="KW-0812">Transmembrane</keyword>
<proteinExistence type="inferred from homology"/>
<evidence type="ECO:0000256" key="5">
    <source>
        <dbReference type="ARBA" id="ARBA00022989"/>
    </source>
</evidence>
<evidence type="ECO:0000313" key="7">
    <source>
        <dbReference type="EMBL" id="QOR46579.1"/>
    </source>
</evidence>
<dbReference type="PANTHER" id="PTHR34584">
    <property type="entry name" value="NA(+)/H(+) ANTIPORTER SUBUNIT E1"/>
    <property type="match status" value="1"/>
</dbReference>